<protein>
    <submittedName>
        <fullName evidence="2">Uncharacterized protein</fullName>
    </submittedName>
</protein>
<reference evidence="2 3" key="1">
    <citation type="submission" date="2017-06" db="EMBL/GenBank/DDBJ databases">
        <title>Complete Genome Sequence of the Soil Carbazole-Degrading Bacterium Nocardioides aromaticivorans IC177.</title>
        <authorList>
            <person name="Vejarano F."/>
            <person name="Suzuki-Minakuchi C."/>
            <person name="Ohtsubo Y."/>
            <person name="Tsuda M."/>
            <person name="Okada K."/>
            <person name="Nojiri H."/>
        </authorList>
    </citation>
    <scope>NUCLEOTIDE SEQUENCE [LARGE SCALE GENOMIC DNA]</scope>
    <source>
        <strain evidence="2 3">IC177</strain>
    </source>
</reference>
<keyword evidence="3" id="KW-1185">Reference proteome</keyword>
<gene>
    <name evidence="2" type="ORF">CFH99_10165</name>
</gene>
<keyword evidence="1" id="KW-0732">Signal</keyword>
<dbReference type="RefSeq" id="WP_207010330.1">
    <property type="nucleotide sequence ID" value="NZ_CP022295.1"/>
</dbReference>
<evidence type="ECO:0000256" key="1">
    <source>
        <dbReference type="SAM" id="SignalP"/>
    </source>
</evidence>
<organism evidence="2 3">
    <name type="scientific">Nocardioides aromaticivorans</name>
    <dbReference type="NCBI Taxonomy" id="200618"/>
    <lineage>
        <taxon>Bacteria</taxon>
        <taxon>Bacillati</taxon>
        <taxon>Actinomycetota</taxon>
        <taxon>Actinomycetes</taxon>
        <taxon>Propionibacteriales</taxon>
        <taxon>Nocardioidaceae</taxon>
        <taxon>Nocardioides</taxon>
    </lineage>
</organism>
<dbReference type="Proteomes" id="UP000662818">
    <property type="component" value="Chromosome"/>
</dbReference>
<proteinExistence type="predicted"/>
<name>A0ABX7PJW1_9ACTN</name>
<dbReference type="EMBL" id="CP022295">
    <property type="protein sequence ID" value="QSR25988.1"/>
    <property type="molecule type" value="Genomic_DNA"/>
</dbReference>
<sequence length="617" mass="65060">MRASIQGLVVALCATFLLLPAPRAEAAGVDVDIPTGTWSGVETVTFTSADPTVQSFAVQIGGAPHPVIRAANAVPGEPVEVQVPTWGFHGRWNVAATGCSVPVDQQCSPSVLYTRTFEQDPADAVAAAFDLPGEPVFLPEEADDARITLTSPGGRHFLVTRTEYGGRELSDLVPAGGSAPLPLAGTGPIDIESVARCPEGVTPGLVRLGTSCEVFPIGRTVTVVGNLGLSVSTSSAGAIIDAQDGTSVDIRARVDGLAAELSYELLDSADRTVLGPVAWPGTGDVAVFDPNAPGVALAGGDHTLEVTATITKGDLVRTETATVPLALTTDPPPVDLPSYWLSGIARDVRGDRPASVSVGGTNDPRYLGTLHVTDAAGNEVWTARTGPDCRGDSCQMAPDPNEPAWYDFSWPGTTTAGARLPAGEYNAVMTVVDTWGRTVEVADVGSLYIDHLETVTTTKRYTPASTTWADSIIGRCSSSPKPGPHGWAGSVGVLSLSRCRNTAGRYDWAFRSFLLEHRKAPDQQRLISYQVAAYGAPVRRGMRGGIVYDASGGRGPVWKNVGTLSGGLGWHTAARVAAHPGNEGTSYFALVQARTTSGNKWDIRYWRVSWTHRAWRR</sequence>
<evidence type="ECO:0000313" key="3">
    <source>
        <dbReference type="Proteomes" id="UP000662818"/>
    </source>
</evidence>
<accession>A0ABX7PJW1</accession>
<evidence type="ECO:0000313" key="2">
    <source>
        <dbReference type="EMBL" id="QSR25988.1"/>
    </source>
</evidence>
<feature type="signal peptide" evidence="1">
    <location>
        <begin position="1"/>
        <end position="26"/>
    </location>
</feature>
<feature type="chain" id="PRO_5045698344" evidence="1">
    <location>
        <begin position="27"/>
        <end position="617"/>
    </location>
</feature>